<feature type="transmembrane region" description="Helical" evidence="7">
    <location>
        <begin position="403"/>
        <end position="427"/>
    </location>
</feature>
<evidence type="ECO:0000256" key="3">
    <source>
        <dbReference type="ARBA" id="ARBA00022692"/>
    </source>
</evidence>
<comment type="caution">
    <text evidence="8">The sequence shown here is derived from an EMBL/GenBank/DDBJ whole genome shotgun (WGS) entry which is preliminary data.</text>
</comment>
<evidence type="ECO:0000256" key="2">
    <source>
        <dbReference type="ARBA" id="ARBA00005227"/>
    </source>
</evidence>
<feature type="transmembrane region" description="Helical" evidence="7">
    <location>
        <begin position="595"/>
        <end position="628"/>
    </location>
</feature>
<organism evidence="8 9">
    <name type="scientific">Polyrhizophydium stewartii</name>
    <dbReference type="NCBI Taxonomy" id="2732419"/>
    <lineage>
        <taxon>Eukaryota</taxon>
        <taxon>Fungi</taxon>
        <taxon>Fungi incertae sedis</taxon>
        <taxon>Chytridiomycota</taxon>
        <taxon>Chytridiomycota incertae sedis</taxon>
        <taxon>Chytridiomycetes</taxon>
        <taxon>Rhizophydiales</taxon>
        <taxon>Rhizophydiales incertae sedis</taxon>
        <taxon>Polyrhizophydium</taxon>
    </lineage>
</organism>
<evidence type="ECO:0000256" key="4">
    <source>
        <dbReference type="ARBA" id="ARBA00022729"/>
    </source>
</evidence>
<dbReference type="Pfam" id="PF02990">
    <property type="entry name" value="EMP70"/>
    <property type="match status" value="1"/>
</dbReference>
<feature type="chain" id="PRO_5044995324" description="Transmembrane 9 superfamily member" evidence="7">
    <location>
        <begin position="30"/>
        <end position="634"/>
    </location>
</feature>
<evidence type="ECO:0000313" key="9">
    <source>
        <dbReference type="Proteomes" id="UP001527925"/>
    </source>
</evidence>
<evidence type="ECO:0000256" key="6">
    <source>
        <dbReference type="ARBA" id="ARBA00023136"/>
    </source>
</evidence>
<evidence type="ECO:0000256" key="5">
    <source>
        <dbReference type="ARBA" id="ARBA00022989"/>
    </source>
</evidence>
<feature type="transmembrane region" description="Helical" evidence="7">
    <location>
        <begin position="335"/>
        <end position="358"/>
    </location>
</feature>
<protein>
    <recommendedName>
        <fullName evidence="7">Transmembrane 9 superfamily member</fullName>
    </recommendedName>
</protein>
<sequence>MRSTVTAAAAARLAALVVAALLAAQRAAAFGPRVYAFNETIPVYFNKAVSDRTHLGQVLRGDRIIASDLAVRALVESTCELLCSKPVHHVDVALARAMIAGEYRVEWILDDLPGATAKASVAARSDLAAGVKRYDVGFPLGFHDQKSNKFHIFNHVLLNIVYQIYSGSRIVIVGFEVYPKSVRTVDGMCPPAFDLDTTEPMVLPERGHTTIDWTYSVQWQLDTGVAWAHRWDMYIVTTGTRVHWFSVANSVAVVALLSALVAAVVVRTLRRDIAAYNRAVAQEDGGGGGGGRGGDVGDDGVVQSVAQIDFGELDEAGWKALHGDVFRAADMHGMLCVLVGSGVQFISAGALTLLLSLLGFTGHPYSGGLLTVSIFAYVLSGYFGGFATARLHKMFRGIGWRRYALLTALLAPCTILLVFFALNLVVWSNGSSFAIPAGTFFALLLLIFGLSLPLVYAGAYAGQRTKPHALNTRATHIPRPVPPQPWYLDPFWQLLLAGACPFSVVYMELYFILDAVWQAHHVHHLAGFVALVAVLLVATCAEVAVVVVYVALAREDHRWQWRAFSAGGAAAAYVFAYAVVFYAHSFDVGLSVAGVLFFAYCILGSLIFWLCTGTIGYLSSLVFVAQIYSSVKID</sequence>
<comment type="similarity">
    <text evidence="2 7">Belongs to the nonaspanin (TM9SF) (TC 9.A.2) family.</text>
</comment>
<feature type="transmembrane region" description="Helical" evidence="7">
    <location>
        <begin position="244"/>
        <end position="266"/>
    </location>
</feature>
<feature type="transmembrane region" description="Helical" evidence="7">
    <location>
        <begin position="370"/>
        <end position="391"/>
    </location>
</feature>
<feature type="transmembrane region" description="Helical" evidence="7">
    <location>
        <begin position="525"/>
        <end position="552"/>
    </location>
</feature>
<dbReference type="EMBL" id="JADGIZ020000105">
    <property type="protein sequence ID" value="KAL2911510.1"/>
    <property type="molecule type" value="Genomic_DNA"/>
</dbReference>
<evidence type="ECO:0000256" key="7">
    <source>
        <dbReference type="RuleBase" id="RU363079"/>
    </source>
</evidence>
<dbReference type="PANTHER" id="PTHR10766">
    <property type="entry name" value="TRANSMEMBRANE 9 SUPERFAMILY PROTEIN"/>
    <property type="match status" value="1"/>
</dbReference>
<comment type="subcellular location">
    <subcellularLocation>
        <location evidence="1">Membrane</location>
        <topology evidence="1">Multi-pass membrane protein</topology>
    </subcellularLocation>
</comment>
<feature type="transmembrane region" description="Helical" evidence="7">
    <location>
        <begin position="433"/>
        <end position="456"/>
    </location>
</feature>
<feature type="transmembrane region" description="Helical" evidence="7">
    <location>
        <begin position="494"/>
        <end position="513"/>
    </location>
</feature>
<dbReference type="PANTHER" id="PTHR10766:SF111">
    <property type="entry name" value="TRANSMEMBRANE 9 SUPERFAMILY MEMBER 2"/>
    <property type="match status" value="1"/>
</dbReference>
<accession>A0ABR4MW66</accession>
<keyword evidence="6 7" id="KW-0472">Membrane</keyword>
<dbReference type="SUPFAM" id="SSF103473">
    <property type="entry name" value="MFS general substrate transporter"/>
    <property type="match status" value="1"/>
</dbReference>
<reference evidence="8 9" key="1">
    <citation type="submission" date="2023-09" db="EMBL/GenBank/DDBJ databases">
        <title>Pangenome analysis of Batrachochytrium dendrobatidis and related Chytrids.</title>
        <authorList>
            <person name="Yacoub M.N."/>
            <person name="Stajich J.E."/>
            <person name="James T.Y."/>
        </authorList>
    </citation>
    <scope>NUCLEOTIDE SEQUENCE [LARGE SCALE GENOMIC DNA]</scope>
    <source>
        <strain evidence="8 9">JEL0888</strain>
    </source>
</reference>
<keyword evidence="9" id="KW-1185">Reference proteome</keyword>
<keyword evidence="3 7" id="KW-0812">Transmembrane</keyword>
<feature type="transmembrane region" description="Helical" evidence="7">
    <location>
        <begin position="564"/>
        <end position="583"/>
    </location>
</feature>
<dbReference type="Proteomes" id="UP001527925">
    <property type="component" value="Unassembled WGS sequence"/>
</dbReference>
<evidence type="ECO:0000256" key="1">
    <source>
        <dbReference type="ARBA" id="ARBA00004141"/>
    </source>
</evidence>
<name>A0ABR4MW66_9FUNG</name>
<feature type="signal peptide" evidence="7">
    <location>
        <begin position="1"/>
        <end position="29"/>
    </location>
</feature>
<gene>
    <name evidence="8" type="ORF">HK105_209041</name>
</gene>
<dbReference type="InterPro" id="IPR004240">
    <property type="entry name" value="EMP70"/>
</dbReference>
<keyword evidence="4 7" id="KW-0732">Signal</keyword>
<dbReference type="InterPro" id="IPR036259">
    <property type="entry name" value="MFS_trans_sf"/>
</dbReference>
<keyword evidence="5 7" id="KW-1133">Transmembrane helix</keyword>
<proteinExistence type="inferred from homology"/>
<evidence type="ECO:0000313" key="8">
    <source>
        <dbReference type="EMBL" id="KAL2911510.1"/>
    </source>
</evidence>